<sequence>MPFDLAIIGAGSAAMYYLAARMSGGLSQEQKQAYREVLTPLMKEHVKRPSVQETPEALLQRHLDSDAVDFSKTALVGYFDPWDTLHGHGYAQMLGRGGNYPVNHTRQIISTRPLSSLENTLSQEQIAEEWSSYFAAPDYQDTRRLFKQSQGYTRREDFHDEWADVIARAKVRGLTRNHGFCTKIQFDRKTGLFTLTYDDIFEKAAKKIEAREVMLAMGGGGYMKPDRGFKMPPEWEKRPDILDLDQLMRFLVTTQKKNLNIVIQGANAAIDGIEQALRYGHQVHWIARSAPRILPNTLLHHTKKLIEGGSAGYTPSGSQKVSKLISGVSSTELTTTMGGKLHLKVYTDTDFKTLKAEHTDVDVYVYAIGQDPATATIGAKKLLTDSAIKSEDLQLIYDEGWHFRENNKHAWVKDAAIGLRKTFQADDRSAHNLDILGASSFILGNEEQRNKLLYTVYYEIPSVADVRQLGAIRDVMRAYCKILSGVHIDPSNINFLGGSKDELAAFIAMYYADIPPMVADDVVTFLSLVRTRSAFTNGYTQGEINGIKQALAAIARFFTEGEGREWAEALKKVEKLRRGYHEVLEGVFKTRDAKVSWSSVGPRKEFQ</sequence>
<dbReference type="RefSeq" id="WP_120627098.1">
    <property type="nucleotide sequence ID" value="NZ_RAWG01000136.1"/>
</dbReference>
<accession>A0A3A8N9R1</accession>
<evidence type="ECO:0008006" key="3">
    <source>
        <dbReference type="Google" id="ProtNLM"/>
    </source>
</evidence>
<evidence type="ECO:0000313" key="2">
    <source>
        <dbReference type="Proteomes" id="UP000273405"/>
    </source>
</evidence>
<comment type="caution">
    <text evidence="1">The sequence shown here is derived from an EMBL/GenBank/DDBJ whole genome shotgun (WGS) entry which is preliminary data.</text>
</comment>
<proteinExistence type="predicted"/>
<dbReference type="AlphaFoldDB" id="A0A3A8N9R1"/>
<dbReference type="InterPro" id="IPR036188">
    <property type="entry name" value="FAD/NAD-bd_sf"/>
</dbReference>
<dbReference type="SUPFAM" id="SSF51905">
    <property type="entry name" value="FAD/NAD(P)-binding domain"/>
    <property type="match status" value="1"/>
</dbReference>
<reference evidence="2" key="1">
    <citation type="submission" date="2018-09" db="EMBL/GenBank/DDBJ databases">
        <authorList>
            <person name="Livingstone P.G."/>
            <person name="Whitworth D.E."/>
        </authorList>
    </citation>
    <scope>NUCLEOTIDE SEQUENCE [LARGE SCALE GENOMIC DNA]</scope>
    <source>
        <strain evidence="2">CA040B</strain>
    </source>
</reference>
<evidence type="ECO:0000313" key="1">
    <source>
        <dbReference type="EMBL" id="RKH40279.1"/>
    </source>
</evidence>
<keyword evidence="2" id="KW-1185">Reference proteome</keyword>
<organism evidence="1 2">
    <name type="scientific">Corallococcus sicarius</name>
    <dbReference type="NCBI Taxonomy" id="2316726"/>
    <lineage>
        <taxon>Bacteria</taxon>
        <taxon>Pseudomonadati</taxon>
        <taxon>Myxococcota</taxon>
        <taxon>Myxococcia</taxon>
        <taxon>Myxococcales</taxon>
        <taxon>Cystobacterineae</taxon>
        <taxon>Myxococcaceae</taxon>
        <taxon>Corallococcus</taxon>
    </lineage>
</organism>
<dbReference type="Proteomes" id="UP000273405">
    <property type="component" value="Unassembled WGS sequence"/>
</dbReference>
<protein>
    <recommendedName>
        <fullName evidence="3">FAD/NAD(P)-binding domain-containing protein</fullName>
    </recommendedName>
</protein>
<dbReference type="OrthoDB" id="5498956at2"/>
<gene>
    <name evidence="1" type="ORF">D7X12_21215</name>
</gene>
<name>A0A3A8N9R1_9BACT</name>
<dbReference type="EMBL" id="RAWG01000136">
    <property type="protein sequence ID" value="RKH40279.1"/>
    <property type="molecule type" value="Genomic_DNA"/>
</dbReference>